<keyword evidence="10" id="KW-1185">Reference proteome</keyword>
<dbReference type="SUPFAM" id="SSF103473">
    <property type="entry name" value="MFS general substrate transporter"/>
    <property type="match status" value="1"/>
</dbReference>
<accession>A0ABT2NJ03</accession>
<dbReference type="Gene3D" id="1.20.1720.10">
    <property type="entry name" value="Multidrug resistance protein D"/>
    <property type="match status" value="1"/>
</dbReference>
<organism evidence="9 10">
    <name type="scientific">Albidovulum sediminis</name>
    <dbReference type="NCBI Taxonomy" id="3066345"/>
    <lineage>
        <taxon>Bacteria</taxon>
        <taxon>Pseudomonadati</taxon>
        <taxon>Pseudomonadota</taxon>
        <taxon>Alphaproteobacteria</taxon>
        <taxon>Rhodobacterales</taxon>
        <taxon>Paracoccaceae</taxon>
        <taxon>Albidovulum</taxon>
    </lineage>
</organism>
<comment type="subcellular location">
    <subcellularLocation>
        <location evidence="1">Cell membrane</location>
        <topology evidence="1">Multi-pass membrane protein</topology>
    </subcellularLocation>
</comment>
<proteinExistence type="predicted"/>
<reference evidence="10" key="1">
    <citation type="submission" date="2023-07" db="EMBL/GenBank/DDBJ databases">
        <title>Defluviimonas sediminis sp. nov., isolated from mangrove sediment.</title>
        <authorList>
            <person name="Liu L."/>
            <person name="Li J."/>
            <person name="Huang Y."/>
            <person name="Pan J."/>
            <person name="Li M."/>
        </authorList>
    </citation>
    <scope>NUCLEOTIDE SEQUENCE [LARGE SCALE GENOMIC DNA]</scope>
    <source>
        <strain evidence="10">FT324</strain>
    </source>
</reference>
<feature type="transmembrane region" description="Helical" evidence="7">
    <location>
        <begin position="358"/>
        <end position="375"/>
    </location>
</feature>
<feature type="transmembrane region" description="Helical" evidence="7">
    <location>
        <begin position="202"/>
        <end position="223"/>
    </location>
</feature>
<dbReference type="PANTHER" id="PTHR42718:SF46">
    <property type="entry name" value="BLR6921 PROTEIN"/>
    <property type="match status" value="1"/>
</dbReference>
<dbReference type="Proteomes" id="UP001205601">
    <property type="component" value="Unassembled WGS sequence"/>
</dbReference>
<evidence type="ECO:0000256" key="6">
    <source>
        <dbReference type="ARBA" id="ARBA00023136"/>
    </source>
</evidence>
<evidence type="ECO:0000256" key="7">
    <source>
        <dbReference type="SAM" id="Phobius"/>
    </source>
</evidence>
<keyword evidence="5 7" id="KW-1133">Transmembrane helix</keyword>
<sequence length="463" mass="46494">MSETVSADKVQHWPRLAALSLAMLLPSLGTSITNVALPSLSRWFHAPMSEVQWVVIAYLLAVTSLIVGAGRLGDLVGRRRLLLTGMALFSAASAICALSPSLSVLIAARAVQGAGGAVMMTLTVAMVGDLVPKDRTGSAMGLLGTVSAVGTALGPTMGGALIAAWGWPSVFAALAAMGVVTVLAGGVLFPGDVKAARPSTRFDLPGLFLLALSLGTFSAAFTLGGRMPGLASLGLSVVSALAFAAFVRTEARAQAPLVRLDLLRDRTLGTGLASLMLVSAIVMATLVVGPFYLSGVLGLDPVEVGMVMSIGPAVAAVTGVPAGRLVDRTGSFPVIVGGLLAVMLGSLLLTILPCSFGAGGYAASLVVITFGYAMFQAANMTAIMQTTTSDQRGVTSALLGLARNMGLIWGASAMAATYTMGPKVAQAIGFGAGGGAGLIATFALSAGLAGVALGAAFWAGRRG</sequence>
<dbReference type="CDD" id="cd17321">
    <property type="entry name" value="MFS_MMR_MDR_like"/>
    <property type="match status" value="1"/>
</dbReference>
<evidence type="ECO:0000256" key="3">
    <source>
        <dbReference type="ARBA" id="ARBA00022475"/>
    </source>
</evidence>
<dbReference type="PROSITE" id="PS50850">
    <property type="entry name" value="MFS"/>
    <property type="match status" value="1"/>
</dbReference>
<feature type="domain" description="Major facilitator superfamily (MFS) profile" evidence="8">
    <location>
        <begin position="15"/>
        <end position="463"/>
    </location>
</feature>
<feature type="transmembrane region" description="Helical" evidence="7">
    <location>
        <begin position="334"/>
        <end position="352"/>
    </location>
</feature>
<evidence type="ECO:0000313" key="9">
    <source>
        <dbReference type="EMBL" id="MCT8328887.1"/>
    </source>
</evidence>
<dbReference type="InterPro" id="IPR020846">
    <property type="entry name" value="MFS_dom"/>
</dbReference>
<dbReference type="Pfam" id="PF07690">
    <property type="entry name" value="MFS_1"/>
    <property type="match status" value="1"/>
</dbReference>
<dbReference type="EMBL" id="JAOCQF010000001">
    <property type="protein sequence ID" value="MCT8328887.1"/>
    <property type="molecule type" value="Genomic_DNA"/>
</dbReference>
<feature type="transmembrane region" description="Helical" evidence="7">
    <location>
        <begin position="170"/>
        <end position="190"/>
    </location>
</feature>
<evidence type="ECO:0000259" key="8">
    <source>
        <dbReference type="PROSITE" id="PS50850"/>
    </source>
</evidence>
<feature type="transmembrane region" description="Helical" evidence="7">
    <location>
        <begin position="53"/>
        <end position="69"/>
    </location>
</feature>
<keyword evidence="3" id="KW-1003">Cell membrane</keyword>
<keyword evidence="4 7" id="KW-0812">Transmembrane</keyword>
<feature type="transmembrane region" description="Helical" evidence="7">
    <location>
        <begin position="438"/>
        <end position="459"/>
    </location>
</feature>
<feature type="transmembrane region" description="Helical" evidence="7">
    <location>
        <begin position="396"/>
        <end position="418"/>
    </location>
</feature>
<keyword evidence="2" id="KW-0813">Transport</keyword>
<dbReference type="PRINTS" id="PR01036">
    <property type="entry name" value="TCRTETB"/>
</dbReference>
<keyword evidence="6 7" id="KW-0472">Membrane</keyword>
<dbReference type="PANTHER" id="PTHR42718">
    <property type="entry name" value="MAJOR FACILITATOR SUPERFAMILY MULTIDRUG TRANSPORTER MFSC"/>
    <property type="match status" value="1"/>
</dbReference>
<evidence type="ECO:0000256" key="2">
    <source>
        <dbReference type="ARBA" id="ARBA00022448"/>
    </source>
</evidence>
<gene>
    <name evidence="9" type="ORF">N5I32_05080</name>
</gene>
<evidence type="ECO:0000313" key="10">
    <source>
        <dbReference type="Proteomes" id="UP001205601"/>
    </source>
</evidence>
<dbReference type="Gene3D" id="1.20.1250.20">
    <property type="entry name" value="MFS general substrate transporter like domains"/>
    <property type="match status" value="1"/>
</dbReference>
<feature type="transmembrane region" description="Helical" evidence="7">
    <location>
        <begin position="268"/>
        <end position="292"/>
    </location>
</feature>
<feature type="transmembrane region" description="Helical" evidence="7">
    <location>
        <begin position="229"/>
        <end position="247"/>
    </location>
</feature>
<evidence type="ECO:0000256" key="5">
    <source>
        <dbReference type="ARBA" id="ARBA00022989"/>
    </source>
</evidence>
<feature type="transmembrane region" description="Helical" evidence="7">
    <location>
        <begin position="106"/>
        <end position="127"/>
    </location>
</feature>
<dbReference type="RefSeq" id="WP_261494309.1">
    <property type="nucleotide sequence ID" value="NZ_JAOCQF010000001.1"/>
</dbReference>
<protein>
    <submittedName>
        <fullName evidence="9">MFS transporter</fullName>
    </submittedName>
</protein>
<dbReference type="InterPro" id="IPR036259">
    <property type="entry name" value="MFS_trans_sf"/>
</dbReference>
<name>A0ABT2NJ03_9RHOB</name>
<feature type="transmembrane region" description="Helical" evidence="7">
    <location>
        <begin position="304"/>
        <end position="322"/>
    </location>
</feature>
<comment type="caution">
    <text evidence="9">The sequence shown here is derived from an EMBL/GenBank/DDBJ whole genome shotgun (WGS) entry which is preliminary data.</text>
</comment>
<feature type="transmembrane region" description="Helical" evidence="7">
    <location>
        <begin position="139"/>
        <end position="164"/>
    </location>
</feature>
<evidence type="ECO:0000256" key="1">
    <source>
        <dbReference type="ARBA" id="ARBA00004651"/>
    </source>
</evidence>
<dbReference type="InterPro" id="IPR011701">
    <property type="entry name" value="MFS"/>
</dbReference>
<evidence type="ECO:0000256" key="4">
    <source>
        <dbReference type="ARBA" id="ARBA00022692"/>
    </source>
</evidence>
<feature type="transmembrane region" description="Helical" evidence="7">
    <location>
        <begin position="81"/>
        <end position="100"/>
    </location>
</feature>